<reference evidence="2 3" key="1">
    <citation type="journal article" date="2010" name="J. Bacteriol.">
        <title>Complete genome sequence of the representative gamma-hexachlorocyclohexane-degrading bacterium Sphingobium japonicum UT26.</title>
        <authorList>
            <person name="Nagata Y."/>
            <person name="Ohtsubo Y."/>
            <person name="Endo R."/>
            <person name="Ichikawa N."/>
            <person name="Ankai A."/>
            <person name="Oguchi A."/>
            <person name="Fukui S."/>
            <person name="Fujita N."/>
            <person name="Tsuda M."/>
        </authorList>
    </citation>
    <scope>NUCLEOTIDE SEQUENCE [LARGE SCALE GENOMIC DNA]</scope>
    <source>
        <strain evidence="3">DSM 16413 / CCM 7287 / MTCC 6362 / UT26 / NBRC 101211 / UT26S</strain>
    </source>
</reference>
<gene>
    <name evidence="2" type="ordered locus">SJA_C1-24590</name>
</gene>
<proteinExistence type="predicted"/>
<evidence type="ECO:0000313" key="3">
    <source>
        <dbReference type="Proteomes" id="UP000007753"/>
    </source>
</evidence>
<dbReference type="KEGG" id="sjp:SJA_C1-24590"/>
<sequence length="70" mass="7454">MTATGPFPTFEYAPSAQALMSHLSRSSASPGARRAVGRIPRSDRPPFHGGPQHLFTISTYDGAIMNGRAP</sequence>
<dbReference type="HOGENOM" id="CLU_2755803_0_0_5"/>
<dbReference type="EMBL" id="AP010803">
    <property type="protein sequence ID" value="BAI97293.1"/>
    <property type="molecule type" value="Genomic_DNA"/>
</dbReference>
<evidence type="ECO:0000256" key="1">
    <source>
        <dbReference type="SAM" id="MobiDB-lite"/>
    </source>
</evidence>
<dbReference type="STRING" id="452662.SJA_C1-24590"/>
<evidence type="ECO:0000313" key="2">
    <source>
        <dbReference type="EMBL" id="BAI97293.1"/>
    </source>
</evidence>
<keyword evidence="3" id="KW-1185">Reference proteome</keyword>
<protein>
    <submittedName>
        <fullName evidence="2">Uncharacterized protein</fullName>
    </submittedName>
</protein>
<dbReference type="Proteomes" id="UP000007753">
    <property type="component" value="Chromosome 1"/>
</dbReference>
<dbReference type="AlphaFoldDB" id="D4Z3W1"/>
<name>D4Z3W1_SPHIU</name>
<feature type="compositionally biased region" description="Low complexity" evidence="1">
    <location>
        <begin position="24"/>
        <end position="38"/>
    </location>
</feature>
<feature type="region of interest" description="Disordered" evidence="1">
    <location>
        <begin position="24"/>
        <end position="53"/>
    </location>
</feature>
<accession>D4Z3W1</accession>
<organism evidence="2 3">
    <name type="scientific">Sphingobium indicum (strain DSM 16413 / CCM 7287 / MTCC 6362 / UT26 / NBRC 101211 / UT26S)</name>
    <name type="common">Sphingobium japonicum</name>
    <dbReference type="NCBI Taxonomy" id="452662"/>
    <lineage>
        <taxon>Bacteria</taxon>
        <taxon>Pseudomonadati</taxon>
        <taxon>Pseudomonadota</taxon>
        <taxon>Alphaproteobacteria</taxon>
        <taxon>Sphingomonadales</taxon>
        <taxon>Sphingomonadaceae</taxon>
        <taxon>Sphingobium</taxon>
    </lineage>
</organism>